<dbReference type="WBParaSite" id="snap_masked-unitig_35998-processed-gene-0.1-mRNA-1">
    <property type="protein sequence ID" value="snap_masked-unitig_35998-processed-gene-0.1-mRNA-1"/>
    <property type="gene ID" value="snap_masked-unitig_35998-processed-gene-0.1"/>
</dbReference>
<evidence type="ECO:0000313" key="2">
    <source>
        <dbReference type="WBParaSite" id="snap_masked-unitig_35998-processed-gene-0.1-mRNA-1"/>
    </source>
</evidence>
<name>A0A1I8JQZ5_9PLAT</name>
<accession>A0A1I8JQZ5</accession>
<evidence type="ECO:0000313" key="1">
    <source>
        <dbReference type="Proteomes" id="UP000095280"/>
    </source>
</evidence>
<organism evidence="1 2">
    <name type="scientific">Macrostomum lignano</name>
    <dbReference type="NCBI Taxonomy" id="282301"/>
    <lineage>
        <taxon>Eukaryota</taxon>
        <taxon>Metazoa</taxon>
        <taxon>Spiralia</taxon>
        <taxon>Lophotrochozoa</taxon>
        <taxon>Platyhelminthes</taxon>
        <taxon>Rhabditophora</taxon>
        <taxon>Macrostomorpha</taxon>
        <taxon>Macrostomida</taxon>
        <taxon>Macrostomidae</taxon>
        <taxon>Macrostomum</taxon>
    </lineage>
</organism>
<dbReference type="Proteomes" id="UP000095280">
    <property type="component" value="Unplaced"/>
</dbReference>
<dbReference type="AlphaFoldDB" id="A0A1I8JQZ5"/>
<protein>
    <submittedName>
        <fullName evidence="2">Zgc:</fullName>
    </submittedName>
</protein>
<reference evidence="2" key="1">
    <citation type="submission" date="2016-11" db="UniProtKB">
        <authorList>
            <consortium name="WormBaseParasite"/>
        </authorList>
    </citation>
    <scope>IDENTIFICATION</scope>
</reference>
<sequence>CQRGAAAIDSQHSRGSLGCRQEQDRLPAVRCAVVDYFRLRPPVYLACKRTGCCSPVLRSKPSSSAPYRQTPAVFRRETGRADITAHHPEPLERQSELQRTWSEYEEGFWRRNRLLDW</sequence>
<proteinExistence type="predicted"/>
<keyword evidence="1" id="KW-1185">Reference proteome</keyword>